<reference evidence="3 4" key="1">
    <citation type="submission" date="2020-10" db="EMBL/GenBank/DDBJ databases">
        <title>Sequencing the genomes of 1000 actinobacteria strains.</title>
        <authorList>
            <person name="Klenk H.-P."/>
        </authorList>
    </citation>
    <scope>NUCLEOTIDE SEQUENCE [LARGE SCALE GENOMIC DNA]</scope>
    <source>
        <strain evidence="3 4">DSM 7307</strain>
    </source>
</reference>
<dbReference type="InterPro" id="IPR001845">
    <property type="entry name" value="HTH_ArsR_DNA-bd_dom"/>
</dbReference>
<dbReference type="Gene3D" id="1.10.10.10">
    <property type="entry name" value="Winged helix-like DNA-binding domain superfamily/Winged helix DNA-binding domain"/>
    <property type="match status" value="1"/>
</dbReference>
<dbReference type="SMART" id="SM00418">
    <property type="entry name" value="HTH_ARSR"/>
    <property type="match status" value="1"/>
</dbReference>
<dbReference type="PANTHER" id="PTHR43031">
    <property type="entry name" value="FAD-DEPENDENT OXIDOREDUCTASE"/>
    <property type="match status" value="1"/>
</dbReference>
<dbReference type="EMBL" id="JADBEC010000001">
    <property type="protein sequence ID" value="MBE1506874.1"/>
    <property type="molecule type" value="Genomic_DNA"/>
</dbReference>
<dbReference type="SUPFAM" id="SSF52821">
    <property type="entry name" value="Rhodanese/Cell cycle control phosphatase"/>
    <property type="match status" value="1"/>
</dbReference>
<comment type="caution">
    <text evidence="3">The sequence shown here is derived from an EMBL/GenBank/DDBJ whole genome shotgun (WGS) entry which is preliminary data.</text>
</comment>
<evidence type="ECO:0000259" key="2">
    <source>
        <dbReference type="PROSITE" id="PS50987"/>
    </source>
</evidence>
<dbReference type="CDD" id="cd00090">
    <property type="entry name" value="HTH_ARSR"/>
    <property type="match status" value="1"/>
</dbReference>
<sequence>MSSAKRAVFARLAEIAQGLAHPHRIELLEHLAQGTRTVEELAALTELTFANTSRHLKVLRQARLVIAQRRERNVFYNLSGEAEVVGLLGAIAIVGERNDAEIRHIVSDYFHSPDTLDAVTREELLSKLKDGTVIVLDVRPEDEFLLGHVPGARNMPIGQLSERLAELPKDREIVAYCRGPYCVFSFEAEAMLRREGFSVHRLEDGFPQWKAAGLPIESNRADESNRAGTRTA</sequence>
<protein>
    <submittedName>
        <fullName evidence="3">ArsR family transcriptional regulator</fullName>
    </submittedName>
</protein>
<name>A0ABR9IUJ4_RHIVS</name>
<evidence type="ECO:0000313" key="4">
    <source>
        <dbReference type="Proteomes" id="UP000620262"/>
    </source>
</evidence>
<dbReference type="InterPro" id="IPR036388">
    <property type="entry name" value="WH-like_DNA-bd_sf"/>
</dbReference>
<dbReference type="Pfam" id="PF01022">
    <property type="entry name" value="HTH_5"/>
    <property type="match status" value="1"/>
</dbReference>
<dbReference type="CDD" id="cd00158">
    <property type="entry name" value="RHOD"/>
    <property type="match status" value="1"/>
</dbReference>
<dbReference type="InterPro" id="IPR036390">
    <property type="entry name" value="WH_DNA-bd_sf"/>
</dbReference>
<feature type="domain" description="HTH arsR-type" evidence="2">
    <location>
        <begin position="4"/>
        <end position="99"/>
    </location>
</feature>
<organism evidence="3 4">
    <name type="scientific">Rhizobium viscosum</name>
    <name type="common">Arthrobacter viscosus</name>
    <dbReference type="NCBI Taxonomy" id="1673"/>
    <lineage>
        <taxon>Bacteria</taxon>
        <taxon>Pseudomonadati</taxon>
        <taxon>Pseudomonadota</taxon>
        <taxon>Alphaproteobacteria</taxon>
        <taxon>Hyphomicrobiales</taxon>
        <taxon>Rhizobiaceae</taxon>
        <taxon>Rhizobium/Agrobacterium group</taxon>
        <taxon>Rhizobium</taxon>
    </lineage>
</organism>
<dbReference type="InterPro" id="IPR011991">
    <property type="entry name" value="ArsR-like_HTH"/>
</dbReference>
<keyword evidence="4" id="KW-1185">Reference proteome</keyword>
<dbReference type="NCBIfam" id="NF033788">
    <property type="entry name" value="HTH_metalloreg"/>
    <property type="match status" value="1"/>
</dbReference>
<dbReference type="PANTHER" id="PTHR43031:SF1">
    <property type="entry name" value="PYRIDINE NUCLEOTIDE-DISULPHIDE OXIDOREDUCTASE"/>
    <property type="match status" value="1"/>
</dbReference>
<feature type="domain" description="Rhodanese" evidence="1">
    <location>
        <begin position="129"/>
        <end position="218"/>
    </location>
</feature>
<evidence type="ECO:0000313" key="3">
    <source>
        <dbReference type="EMBL" id="MBE1506874.1"/>
    </source>
</evidence>
<dbReference type="InterPro" id="IPR001763">
    <property type="entry name" value="Rhodanese-like_dom"/>
</dbReference>
<gene>
    <name evidence="3" type="ORF">H4W29_004055</name>
</gene>
<dbReference type="InterPro" id="IPR036873">
    <property type="entry name" value="Rhodanese-like_dom_sf"/>
</dbReference>
<dbReference type="PROSITE" id="PS50987">
    <property type="entry name" value="HTH_ARSR_2"/>
    <property type="match status" value="1"/>
</dbReference>
<dbReference type="Proteomes" id="UP000620262">
    <property type="component" value="Unassembled WGS sequence"/>
</dbReference>
<dbReference type="InterPro" id="IPR050229">
    <property type="entry name" value="GlpE_sulfurtransferase"/>
</dbReference>
<evidence type="ECO:0000259" key="1">
    <source>
        <dbReference type="PROSITE" id="PS50206"/>
    </source>
</evidence>
<dbReference type="Gene3D" id="3.40.250.10">
    <property type="entry name" value="Rhodanese-like domain"/>
    <property type="match status" value="1"/>
</dbReference>
<dbReference type="SUPFAM" id="SSF46785">
    <property type="entry name" value="Winged helix' DNA-binding domain"/>
    <property type="match status" value="1"/>
</dbReference>
<dbReference type="SMART" id="SM00450">
    <property type="entry name" value="RHOD"/>
    <property type="match status" value="1"/>
</dbReference>
<dbReference type="PROSITE" id="PS50206">
    <property type="entry name" value="RHODANESE_3"/>
    <property type="match status" value="1"/>
</dbReference>
<dbReference type="RefSeq" id="WP_192730512.1">
    <property type="nucleotide sequence ID" value="NZ_BAAAVL010000014.1"/>
</dbReference>
<accession>A0ABR9IUJ4</accession>
<proteinExistence type="predicted"/>
<dbReference type="Pfam" id="PF00581">
    <property type="entry name" value="Rhodanese"/>
    <property type="match status" value="1"/>
</dbReference>